<feature type="domain" description="Major facilitator superfamily (MFS) profile" evidence="17">
    <location>
        <begin position="805"/>
        <end position="1193"/>
    </location>
</feature>
<feature type="signal peptide" evidence="16">
    <location>
        <begin position="1"/>
        <end position="15"/>
    </location>
</feature>
<evidence type="ECO:0000256" key="4">
    <source>
        <dbReference type="ARBA" id="ARBA00022692"/>
    </source>
</evidence>
<keyword evidence="5 15" id="KW-1133">Transmembrane helix</keyword>
<evidence type="ECO:0000256" key="13">
    <source>
        <dbReference type="ARBA" id="ARBA00044780"/>
    </source>
</evidence>
<dbReference type="InterPro" id="IPR011990">
    <property type="entry name" value="TPR-like_helical_dom_sf"/>
</dbReference>
<evidence type="ECO:0000256" key="10">
    <source>
        <dbReference type="ARBA" id="ARBA00044662"/>
    </source>
</evidence>
<comment type="similarity">
    <text evidence="2">Belongs to the major facilitator superfamily. Sugar transporter (TC 2.A.1.1) family.</text>
</comment>
<feature type="transmembrane region" description="Helical" evidence="15">
    <location>
        <begin position="1137"/>
        <end position="1156"/>
    </location>
</feature>
<feature type="transmembrane region" description="Helical" evidence="15">
    <location>
        <begin position="880"/>
        <end position="899"/>
    </location>
</feature>
<comment type="catalytic activity">
    <reaction evidence="7">
        <text>D-galactose(in) = D-galactose(out)</text>
        <dbReference type="Rhea" id="RHEA:34915"/>
        <dbReference type="ChEBI" id="CHEBI:4139"/>
    </reaction>
    <physiologicalReaction direction="right-to-left" evidence="7">
        <dbReference type="Rhea" id="RHEA:34917"/>
    </physiologicalReaction>
</comment>
<comment type="catalytic activity">
    <reaction evidence="8">
        <text>D-glucose(out) = D-glucose(in)</text>
        <dbReference type="Rhea" id="RHEA:60376"/>
        <dbReference type="ChEBI" id="CHEBI:4167"/>
    </reaction>
    <physiologicalReaction direction="left-to-right" evidence="8">
        <dbReference type="Rhea" id="RHEA:60377"/>
    </physiologicalReaction>
</comment>
<evidence type="ECO:0000256" key="9">
    <source>
        <dbReference type="ARBA" id="ARBA00044656"/>
    </source>
</evidence>
<dbReference type="PRINTS" id="PR00171">
    <property type="entry name" value="SUGRTRNSPORT"/>
</dbReference>
<dbReference type="InterPro" id="IPR005828">
    <property type="entry name" value="MFS_sugar_transport-like"/>
</dbReference>
<evidence type="ECO:0000256" key="3">
    <source>
        <dbReference type="ARBA" id="ARBA00011738"/>
    </source>
</evidence>
<feature type="transmembrane region" description="Helical" evidence="15">
    <location>
        <begin position="852"/>
        <end position="873"/>
    </location>
</feature>
<feature type="transmembrane region" description="Helical" evidence="15">
    <location>
        <begin position="1168"/>
        <end position="1189"/>
    </location>
</feature>
<evidence type="ECO:0000256" key="15">
    <source>
        <dbReference type="SAM" id="Phobius"/>
    </source>
</evidence>
<evidence type="ECO:0000256" key="1">
    <source>
        <dbReference type="ARBA" id="ARBA00004141"/>
    </source>
</evidence>
<accession>A0A1Q9F204</accession>
<dbReference type="PROSITE" id="PS50850">
    <property type="entry name" value="MFS"/>
    <property type="match status" value="1"/>
</dbReference>
<dbReference type="Pfam" id="PF00083">
    <property type="entry name" value="Sugar_tr"/>
    <property type="match status" value="2"/>
</dbReference>
<feature type="region of interest" description="Disordered" evidence="14">
    <location>
        <begin position="1229"/>
        <end position="1248"/>
    </location>
</feature>
<organism evidence="18 19">
    <name type="scientific">Symbiodinium microadriaticum</name>
    <name type="common">Dinoflagellate</name>
    <name type="synonym">Zooxanthella microadriatica</name>
    <dbReference type="NCBI Taxonomy" id="2951"/>
    <lineage>
        <taxon>Eukaryota</taxon>
        <taxon>Sar</taxon>
        <taxon>Alveolata</taxon>
        <taxon>Dinophyceae</taxon>
        <taxon>Suessiales</taxon>
        <taxon>Symbiodiniaceae</taxon>
        <taxon>Symbiodinium</taxon>
    </lineage>
</organism>
<name>A0A1Q9F204_SYMMI</name>
<evidence type="ECO:0000256" key="12">
    <source>
        <dbReference type="ARBA" id="ARBA00044710"/>
    </source>
</evidence>
<dbReference type="SUPFAM" id="SSF103473">
    <property type="entry name" value="MFS general substrate transporter"/>
    <property type="match status" value="1"/>
</dbReference>
<dbReference type="InterPro" id="IPR036259">
    <property type="entry name" value="MFS_trans_sf"/>
</dbReference>
<feature type="transmembrane region" description="Helical" evidence="15">
    <location>
        <begin position="1034"/>
        <end position="1056"/>
    </location>
</feature>
<comment type="subcellular location">
    <subcellularLocation>
        <location evidence="1">Membrane</location>
        <topology evidence="1">Multi-pass membrane protein</topology>
    </subcellularLocation>
</comment>
<dbReference type="GO" id="GO:0005351">
    <property type="term" value="F:carbohydrate:proton symporter activity"/>
    <property type="evidence" value="ECO:0007669"/>
    <property type="project" value="TreeGrafter"/>
</dbReference>
<evidence type="ECO:0000256" key="8">
    <source>
        <dbReference type="ARBA" id="ARBA00044648"/>
    </source>
</evidence>
<evidence type="ECO:0000256" key="6">
    <source>
        <dbReference type="ARBA" id="ARBA00023136"/>
    </source>
</evidence>
<sequence>MKVALVLLLPLVTSAFRQLRGGKVKGHPLEPTHCDNKGKAWTKEFCGVPSSNLSSSKVIDFSNVQASPICSQLNQDRYLDAVFKAIGTTNTYFVEFGSRRPEVLNSAHFRLNCGWRGLLMDGAPGASVHGPCPSCPGQELLQAAEDAPVRLRQAFLTAENINDKFQMHKVPCKFDLLTVDVDWNDYWLVKALDFGRFQPRVAAIEFSSYFRGSEKQVRSYKSDGVWGGEVTGASLAALDGLMRAKGYKLVAQVAGEHGIWVSAKEMNPDDHAMKIPEVISEGWQFGMRRSGTSASGFEEVTDPCADFGCEEKASSCGEGLLEEELRTCHGTWELVHPVSLTKERLANTAQDELNNFVKSLTQTHEPKPLYREALRGRSTRLGDDHPNTLASINNLAGLLKAGGRLEEAAALCMAAGLRLLEARGLLEEAEPLYREALHGWRAKLGDDHQYQQPRRPEGGWRKRRVRQDHRAASGPEEFSLADECGEKICARMVCESGCPATPASLLKELERWMESTGSYPRPDVTGKPTAYRTLGYGHVRNKLGGYWKEGRLLVSCYDALSWLRRGEEPSSEIKPPDADDVRRGRWDAEYGAAGLEHLLGAAQDPGNTSLQVLKEFFTWFRDDFPYYRGACKSCQNSTDCLGLVRRLNPWKKTSYSWVALRLLEAMGFGARWVDNYAGHVWVEAFAAGRWVHIDPCEAAVDEPLLYASGWGRCPVHVLAYQAVGSEVTITDVTASYRPADAGAIPEETRRKVTEAVAEALAHPPGAAATTATAEGAKSPPICADKLSSAKQREAGCWEKFYAVIICAFVASTGLFHGYDNGVVNGVFTMVSFREMMGWPATESASVAFWEGLTVNGFNLGAAVAAVLAGHLLVDRHGRHPALLMGSLLFALGGGLQGSAQNRAMLIVGRVVAGIGVGITSSAGPAFISEVAPEKIRGMLVGIYQNNVCLAIVAAAVLNYAVHDTALGWLKEVQVELESEREAGEATWSEVFTTPFFRHVVIIGCIIQFCQIMTGINAIVSFSGTLFKSLGLHGITFAIIPFVAFAAGNAVGSFVLVDRVGRRPLLLLGMVAMSAAMLVGGAVALLAQDPETGHIDKVSGYTIVSMIVMYMFSFGISWGYGAWLYISEIMPLRVRGKAVGLCTAMNWGPANILSAFVTPQMISSPLGPGGTLIFFGCVCFVVIPFVATCVPETKGKTLEEIVPLFRFSGWRGFRAFARANLRSGLGEICEGPSESDSSEVSSASEGPEG</sequence>
<evidence type="ECO:0000259" key="17">
    <source>
        <dbReference type="PROSITE" id="PS50850"/>
    </source>
</evidence>
<comment type="catalytic activity">
    <reaction evidence="9">
        <text>D-xylose(out) = D-xylose(in)</text>
        <dbReference type="Rhea" id="RHEA:78427"/>
        <dbReference type="ChEBI" id="CHEBI:53455"/>
    </reaction>
    <physiologicalReaction direction="left-to-right" evidence="9">
        <dbReference type="Rhea" id="RHEA:78428"/>
    </physiologicalReaction>
</comment>
<dbReference type="SUPFAM" id="SSF54001">
    <property type="entry name" value="Cysteine proteinases"/>
    <property type="match status" value="1"/>
</dbReference>
<dbReference type="InterPro" id="IPR038765">
    <property type="entry name" value="Papain-like_cys_pep_sf"/>
</dbReference>
<dbReference type="InterPro" id="IPR003663">
    <property type="entry name" value="Sugar/inositol_transpt"/>
</dbReference>
<feature type="transmembrane region" description="Helical" evidence="15">
    <location>
        <begin position="1063"/>
        <end position="1086"/>
    </location>
</feature>
<keyword evidence="6 15" id="KW-0472">Membrane</keyword>
<comment type="caution">
    <text evidence="18">The sequence shown here is derived from an EMBL/GenBank/DDBJ whole genome shotgun (WGS) entry which is preliminary data.</text>
</comment>
<comment type="catalytic activity">
    <reaction evidence="11">
        <text>D-glucosamine(out) = D-glucosamine(in)</text>
        <dbReference type="Rhea" id="RHEA:78423"/>
        <dbReference type="ChEBI" id="CHEBI:58723"/>
    </reaction>
    <physiologicalReaction direction="left-to-right" evidence="11">
        <dbReference type="Rhea" id="RHEA:78424"/>
    </physiologicalReaction>
</comment>
<evidence type="ECO:0000256" key="7">
    <source>
        <dbReference type="ARBA" id="ARBA00044637"/>
    </source>
</evidence>
<dbReference type="EMBL" id="LSRX01000025">
    <property type="protein sequence ID" value="OLQ13689.1"/>
    <property type="molecule type" value="Genomic_DNA"/>
</dbReference>
<comment type="subunit">
    <text evidence="3">Homodimer.</text>
</comment>
<dbReference type="InterPro" id="IPR005829">
    <property type="entry name" value="Sugar_transporter_CS"/>
</dbReference>
<dbReference type="InterPro" id="IPR050360">
    <property type="entry name" value="MFS_Sugar_Transporters"/>
</dbReference>
<dbReference type="Gene3D" id="3.10.620.30">
    <property type="match status" value="1"/>
</dbReference>
<dbReference type="InterPro" id="IPR020846">
    <property type="entry name" value="MFS_dom"/>
</dbReference>
<protein>
    <recommendedName>
        <fullName evidence="13">Hexose transporter 1</fullName>
    </recommendedName>
</protein>
<dbReference type="Gene3D" id="1.25.40.10">
    <property type="entry name" value="Tetratricopeptide repeat domain"/>
    <property type="match status" value="1"/>
</dbReference>
<dbReference type="Gene3D" id="1.20.1250.20">
    <property type="entry name" value="MFS general substrate transporter like domains"/>
    <property type="match status" value="2"/>
</dbReference>
<feature type="region of interest" description="Disordered" evidence="14">
    <location>
        <begin position="447"/>
        <end position="475"/>
    </location>
</feature>
<dbReference type="PANTHER" id="PTHR48022:SF2">
    <property type="entry name" value="PLASTIDIC GLUCOSE TRANSPORTER 4"/>
    <property type="match status" value="1"/>
</dbReference>
<dbReference type="PANTHER" id="PTHR48022">
    <property type="entry name" value="PLASTIDIC GLUCOSE TRANSPORTER 4"/>
    <property type="match status" value="1"/>
</dbReference>
<dbReference type="PROSITE" id="PS00217">
    <property type="entry name" value="SUGAR_TRANSPORT_2"/>
    <property type="match status" value="1"/>
</dbReference>
<feature type="transmembrane region" description="Helical" evidence="15">
    <location>
        <begin position="905"/>
        <end position="927"/>
    </location>
</feature>
<evidence type="ECO:0000313" key="19">
    <source>
        <dbReference type="Proteomes" id="UP000186817"/>
    </source>
</evidence>
<dbReference type="GO" id="GO:0016020">
    <property type="term" value="C:membrane"/>
    <property type="evidence" value="ECO:0007669"/>
    <property type="project" value="UniProtKB-SubCell"/>
</dbReference>
<evidence type="ECO:0000256" key="5">
    <source>
        <dbReference type="ARBA" id="ARBA00022989"/>
    </source>
</evidence>
<evidence type="ECO:0000256" key="16">
    <source>
        <dbReference type="SAM" id="SignalP"/>
    </source>
</evidence>
<dbReference type="AlphaFoldDB" id="A0A1Q9F204"/>
<keyword evidence="19" id="KW-1185">Reference proteome</keyword>
<comment type="catalytic activity">
    <reaction evidence="12">
        <text>D-fructose(out) = D-fructose(in)</text>
        <dbReference type="Rhea" id="RHEA:60372"/>
        <dbReference type="ChEBI" id="CHEBI:37721"/>
    </reaction>
    <physiologicalReaction direction="left-to-right" evidence="12">
        <dbReference type="Rhea" id="RHEA:60373"/>
    </physiologicalReaction>
</comment>
<dbReference type="Pfam" id="PF13374">
    <property type="entry name" value="TPR_10"/>
    <property type="match status" value="1"/>
</dbReference>
<feature type="chain" id="PRO_5013226233" description="Hexose transporter 1" evidence="16">
    <location>
        <begin position="16"/>
        <end position="1248"/>
    </location>
</feature>
<feature type="transmembrane region" description="Helical" evidence="15">
    <location>
        <begin position="1106"/>
        <end position="1125"/>
    </location>
</feature>
<evidence type="ECO:0000256" key="2">
    <source>
        <dbReference type="ARBA" id="ARBA00010992"/>
    </source>
</evidence>
<dbReference type="OrthoDB" id="6612291at2759"/>
<feature type="transmembrane region" description="Helical" evidence="15">
    <location>
        <begin position="939"/>
        <end position="961"/>
    </location>
</feature>
<evidence type="ECO:0000256" key="14">
    <source>
        <dbReference type="SAM" id="MobiDB-lite"/>
    </source>
</evidence>
<gene>
    <name evidence="18" type="primary">HXT9</name>
    <name evidence="18" type="ORF">AK812_SmicGene2244</name>
</gene>
<keyword evidence="16" id="KW-0732">Signal</keyword>
<evidence type="ECO:0000256" key="11">
    <source>
        <dbReference type="ARBA" id="ARBA00044668"/>
    </source>
</evidence>
<feature type="compositionally biased region" description="Basic and acidic residues" evidence="14">
    <location>
        <begin position="447"/>
        <end position="460"/>
    </location>
</feature>
<comment type="catalytic activity">
    <reaction evidence="10">
        <text>D-mannose(out) = D-mannose(in)</text>
        <dbReference type="Rhea" id="RHEA:78391"/>
        <dbReference type="ChEBI" id="CHEBI:4208"/>
    </reaction>
    <physiologicalReaction direction="left-to-right" evidence="10">
        <dbReference type="Rhea" id="RHEA:78392"/>
    </physiologicalReaction>
</comment>
<dbReference type="Proteomes" id="UP000186817">
    <property type="component" value="Unassembled WGS sequence"/>
</dbReference>
<reference evidence="18 19" key="1">
    <citation type="submission" date="2016-02" db="EMBL/GenBank/DDBJ databases">
        <title>Genome analysis of coral dinoflagellate symbionts highlights evolutionary adaptations to a symbiotic lifestyle.</title>
        <authorList>
            <person name="Aranda M."/>
            <person name="Li Y."/>
            <person name="Liew Y.J."/>
            <person name="Baumgarten S."/>
            <person name="Simakov O."/>
            <person name="Wilson M."/>
            <person name="Piel J."/>
            <person name="Ashoor H."/>
            <person name="Bougouffa S."/>
            <person name="Bajic V.B."/>
            <person name="Ryu T."/>
            <person name="Ravasi T."/>
            <person name="Bayer T."/>
            <person name="Micklem G."/>
            <person name="Kim H."/>
            <person name="Bhak J."/>
            <person name="Lajeunesse T.C."/>
            <person name="Voolstra C.R."/>
        </authorList>
    </citation>
    <scope>NUCLEOTIDE SEQUENCE [LARGE SCALE GENOMIC DNA]</scope>
    <source>
        <strain evidence="18 19">CCMP2467</strain>
    </source>
</reference>
<evidence type="ECO:0000313" key="18">
    <source>
        <dbReference type="EMBL" id="OLQ13689.1"/>
    </source>
</evidence>
<keyword evidence="4 15" id="KW-0812">Transmembrane</keyword>
<dbReference type="PROSITE" id="PS00216">
    <property type="entry name" value="SUGAR_TRANSPORT_1"/>
    <property type="match status" value="1"/>
</dbReference>
<proteinExistence type="inferred from homology"/>